<dbReference type="GO" id="GO:0006508">
    <property type="term" value="P:proteolysis"/>
    <property type="evidence" value="ECO:0007669"/>
    <property type="project" value="UniProtKB-KW"/>
</dbReference>
<dbReference type="GO" id="GO:0008233">
    <property type="term" value="F:peptidase activity"/>
    <property type="evidence" value="ECO:0007669"/>
    <property type="project" value="UniProtKB-KW"/>
</dbReference>
<reference evidence="2" key="1">
    <citation type="submission" date="2016-05" db="EMBL/GenBank/DDBJ databases">
        <authorList>
            <person name="Lavstsen T."/>
            <person name="Jespersen J.S."/>
        </authorList>
    </citation>
    <scope>NUCLEOTIDE SEQUENCE</scope>
    <source>
        <tissue evidence="2">Brain</tissue>
    </source>
</reference>
<feature type="non-terminal residue" evidence="2">
    <location>
        <position position="1"/>
    </location>
</feature>
<proteinExistence type="predicted"/>
<feature type="compositionally biased region" description="Basic and acidic residues" evidence="1">
    <location>
        <begin position="43"/>
        <end position="53"/>
    </location>
</feature>
<sequence length="53" mass="5858">DTRVQPSPLKPTVQHEAHKQRYLAVSDMVTPPPQGLSFQHHPTPRDVACEDGG</sequence>
<reference evidence="2" key="2">
    <citation type="submission" date="2016-06" db="EMBL/GenBank/DDBJ databases">
        <title>The genome of a short-lived fish provides insights into sex chromosome evolution and the genetic control of aging.</title>
        <authorList>
            <person name="Reichwald K."/>
            <person name="Felder M."/>
            <person name="Petzold A."/>
            <person name="Koch P."/>
            <person name="Groth M."/>
            <person name="Platzer M."/>
        </authorList>
    </citation>
    <scope>NUCLEOTIDE SEQUENCE</scope>
    <source>
        <tissue evidence="2">Brain</tissue>
    </source>
</reference>
<keyword evidence="2" id="KW-0812">Transmembrane</keyword>
<gene>
    <name evidence="2" type="primary">TMPRSS15</name>
</gene>
<dbReference type="EMBL" id="HAEH01002753">
    <property type="protein sequence ID" value="SBR69562.1"/>
    <property type="molecule type" value="Transcribed_RNA"/>
</dbReference>
<organism evidence="2">
    <name type="scientific">Nothobranchius rachovii</name>
    <name type="common">bluefin notho</name>
    <dbReference type="NCBI Taxonomy" id="451742"/>
    <lineage>
        <taxon>Eukaryota</taxon>
        <taxon>Metazoa</taxon>
        <taxon>Chordata</taxon>
        <taxon>Craniata</taxon>
        <taxon>Vertebrata</taxon>
        <taxon>Euteleostomi</taxon>
        <taxon>Actinopterygii</taxon>
        <taxon>Neopterygii</taxon>
        <taxon>Teleostei</taxon>
        <taxon>Neoteleostei</taxon>
        <taxon>Acanthomorphata</taxon>
        <taxon>Ovalentaria</taxon>
        <taxon>Atherinomorphae</taxon>
        <taxon>Cyprinodontiformes</taxon>
        <taxon>Nothobranchiidae</taxon>
        <taxon>Nothobranchius</taxon>
    </lineage>
</organism>
<protein>
    <submittedName>
        <fullName evidence="2">Transmembrane protease, serine 15</fullName>
    </submittedName>
</protein>
<accession>A0A1A8NLA9</accession>
<evidence type="ECO:0000313" key="2">
    <source>
        <dbReference type="EMBL" id="SBR69562.1"/>
    </source>
</evidence>
<keyword evidence="2" id="KW-0378">Hydrolase</keyword>
<feature type="region of interest" description="Disordered" evidence="1">
    <location>
        <begin position="28"/>
        <end position="53"/>
    </location>
</feature>
<keyword evidence="2" id="KW-0645">Protease</keyword>
<keyword evidence="2" id="KW-0472">Membrane</keyword>
<feature type="non-terminal residue" evidence="2">
    <location>
        <position position="53"/>
    </location>
</feature>
<name>A0A1A8NLA9_9TELE</name>
<dbReference type="AlphaFoldDB" id="A0A1A8NLA9"/>
<evidence type="ECO:0000256" key="1">
    <source>
        <dbReference type="SAM" id="MobiDB-lite"/>
    </source>
</evidence>